<dbReference type="PANTHER" id="PTHR33055">
    <property type="entry name" value="TRANSPOSASE FOR INSERTION SEQUENCE ELEMENT IS1111A"/>
    <property type="match status" value="1"/>
</dbReference>
<comment type="caution">
    <text evidence="3">The sequence shown here is derived from an EMBL/GenBank/DDBJ whole genome shotgun (WGS) entry which is preliminary data.</text>
</comment>
<dbReference type="RefSeq" id="WP_344368040.1">
    <property type="nucleotide sequence ID" value="NZ_BAAAQB010000041.1"/>
</dbReference>
<proteinExistence type="predicted"/>
<dbReference type="NCBIfam" id="NF033542">
    <property type="entry name" value="transpos_IS110"/>
    <property type="match status" value="1"/>
</dbReference>
<feature type="domain" description="Transposase IS110-like N-terminal" evidence="1">
    <location>
        <begin position="12"/>
        <end position="163"/>
    </location>
</feature>
<evidence type="ECO:0000259" key="1">
    <source>
        <dbReference type="Pfam" id="PF01548"/>
    </source>
</evidence>
<keyword evidence="4" id="KW-1185">Reference proteome</keyword>
<evidence type="ECO:0000259" key="2">
    <source>
        <dbReference type="Pfam" id="PF02371"/>
    </source>
</evidence>
<reference evidence="3 4" key="1">
    <citation type="journal article" date="2019" name="Int. J. Syst. Evol. Microbiol.">
        <title>The Global Catalogue of Microorganisms (GCM) 10K type strain sequencing project: providing services to taxonomists for standard genome sequencing and annotation.</title>
        <authorList>
            <consortium name="The Broad Institute Genomics Platform"/>
            <consortium name="The Broad Institute Genome Sequencing Center for Infectious Disease"/>
            <person name="Wu L."/>
            <person name="Ma J."/>
        </authorList>
    </citation>
    <scope>NUCLEOTIDE SEQUENCE [LARGE SCALE GENOMIC DNA]</scope>
    <source>
        <strain evidence="3 4">JCM 15921</strain>
    </source>
</reference>
<accession>A0ABN2ZQ83</accession>
<organism evidence="3 4">
    <name type="scientific">Arthrobacter humicola</name>
    <dbReference type="NCBI Taxonomy" id="409291"/>
    <lineage>
        <taxon>Bacteria</taxon>
        <taxon>Bacillati</taxon>
        <taxon>Actinomycetota</taxon>
        <taxon>Actinomycetes</taxon>
        <taxon>Micrococcales</taxon>
        <taxon>Micrococcaceae</taxon>
        <taxon>Arthrobacter</taxon>
    </lineage>
</organism>
<dbReference type="Pfam" id="PF02371">
    <property type="entry name" value="Transposase_20"/>
    <property type="match status" value="1"/>
</dbReference>
<evidence type="ECO:0000313" key="4">
    <source>
        <dbReference type="Proteomes" id="UP001500102"/>
    </source>
</evidence>
<gene>
    <name evidence="3" type="ORF">GCM10009825_38920</name>
</gene>
<sequence length="356" mass="38612">MTIVAEQYQHVIGVDTHAQTHTYAILDAGTGRTAGSATFPTHAAGLARALTWIQRHSTGKVLVAIEGTGSYGANLIRTLRAEGIAVCDVRPPRRASRTGKGKSDEIDAVAAARTALASEAEALAAPRADGIRSALRVLPVARRAIDSRRTGDRNMLTALLRSFNLGIDARKPLTDAQVRAVAAWRARRDDDTPTRTIRDEARRLVASVLDLTRQMEDNHAALTSHVNELAPGLLDIHGVGPVSAAIVLTAYSHKGRVRSEAAFAALAGAAPLPASSGNTVRHRLNRGGDRQLNRALEIVARVRMSNHPATRAYVERRLSEGKTRREIRRCLKRYIARQLFRCLSRLLAEPEQPSAV</sequence>
<dbReference type="Proteomes" id="UP001500102">
    <property type="component" value="Unassembled WGS sequence"/>
</dbReference>
<dbReference type="Pfam" id="PF01548">
    <property type="entry name" value="DEDD_Tnp_IS110"/>
    <property type="match status" value="1"/>
</dbReference>
<feature type="domain" description="Transposase IS116/IS110/IS902 C-terminal" evidence="2">
    <location>
        <begin position="233"/>
        <end position="314"/>
    </location>
</feature>
<evidence type="ECO:0000313" key="3">
    <source>
        <dbReference type="EMBL" id="GAA2145835.1"/>
    </source>
</evidence>
<protein>
    <submittedName>
        <fullName evidence="3">IS110 family transposase</fullName>
    </submittedName>
</protein>
<dbReference type="InterPro" id="IPR003346">
    <property type="entry name" value="Transposase_20"/>
</dbReference>
<dbReference type="EMBL" id="BAAAQB010000041">
    <property type="protein sequence ID" value="GAA2145835.1"/>
    <property type="molecule type" value="Genomic_DNA"/>
</dbReference>
<dbReference type="InterPro" id="IPR002525">
    <property type="entry name" value="Transp_IS110-like_N"/>
</dbReference>
<dbReference type="InterPro" id="IPR047650">
    <property type="entry name" value="Transpos_IS110"/>
</dbReference>
<dbReference type="PANTHER" id="PTHR33055:SF16">
    <property type="entry name" value="TRANSPOSASE FOR INSERTION SEQUENCE ELEMENT IS1547"/>
    <property type="match status" value="1"/>
</dbReference>
<name>A0ABN2ZQ83_9MICC</name>